<dbReference type="InterPro" id="IPR035169">
    <property type="entry name" value="DUF5318"/>
</dbReference>
<evidence type="ECO:0008006" key="3">
    <source>
        <dbReference type="Google" id="ProtNLM"/>
    </source>
</evidence>
<evidence type="ECO:0000313" key="1">
    <source>
        <dbReference type="EMBL" id="SIQ50007.1"/>
    </source>
</evidence>
<dbReference type="Pfam" id="PF17249">
    <property type="entry name" value="DUF5318"/>
    <property type="match status" value="1"/>
</dbReference>
<dbReference type="Proteomes" id="UP000185547">
    <property type="component" value="Unassembled WGS sequence"/>
</dbReference>
<reference evidence="1 2" key="1">
    <citation type="submission" date="2017-01" db="EMBL/GenBank/DDBJ databases">
        <authorList>
            <person name="Varghese N."/>
            <person name="Submissions S."/>
        </authorList>
    </citation>
    <scope>NUCLEOTIDE SEQUENCE [LARGE SCALE GENOMIC DNA]</scope>
    <source>
        <strain evidence="1 2">DSM 44280</strain>
    </source>
</reference>
<accession>A0A9X8R5Q9</accession>
<sequence>MIARMFTYEHEVSHEWQRRQRLREFKRGHLPIDDVCDADFLLRAAAQHHGEDSARPCPVCGEVMRNVRWVYSEKLGRRTGTARNEEEIDRLVAEVGPLTVHVVEVCPSCKWNHLLQEVTAVPVV</sequence>
<proteinExistence type="predicted"/>
<keyword evidence="2" id="KW-1185">Reference proteome</keyword>
<dbReference type="AlphaFoldDB" id="A0A9X8R5Q9"/>
<organism evidence="1 2">
    <name type="scientific">Corynebacterium afermentans</name>
    <dbReference type="NCBI Taxonomy" id="38286"/>
    <lineage>
        <taxon>Bacteria</taxon>
        <taxon>Bacillati</taxon>
        <taxon>Actinomycetota</taxon>
        <taxon>Actinomycetes</taxon>
        <taxon>Mycobacteriales</taxon>
        <taxon>Corynebacteriaceae</taxon>
        <taxon>Corynebacterium</taxon>
    </lineage>
</organism>
<dbReference type="EMBL" id="FTMH01000016">
    <property type="protein sequence ID" value="SIQ50007.1"/>
    <property type="molecule type" value="Genomic_DNA"/>
</dbReference>
<gene>
    <name evidence="1" type="ORF">SAMN05421802_11637</name>
</gene>
<name>A0A9X8R5Q9_9CORY</name>
<comment type="caution">
    <text evidence="1">The sequence shown here is derived from an EMBL/GenBank/DDBJ whole genome shotgun (WGS) entry which is preliminary data.</text>
</comment>
<evidence type="ECO:0000313" key="2">
    <source>
        <dbReference type="Proteomes" id="UP000185547"/>
    </source>
</evidence>
<protein>
    <recommendedName>
        <fullName evidence="3">DUF5318 domain-containing protein</fullName>
    </recommendedName>
</protein>